<dbReference type="EMBL" id="JZWS02000002">
    <property type="protein sequence ID" value="MCL7343733.1"/>
    <property type="molecule type" value="Genomic_DNA"/>
</dbReference>
<comment type="caution">
    <text evidence="2">The sequence shown here is derived from an EMBL/GenBank/DDBJ whole genome shotgun (WGS) entry which is preliminary data.</text>
</comment>
<dbReference type="Gene3D" id="3.40.50.720">
    <property type="entry name" value="NAD(P)-binding Rossmann-like Domain"/>
    <property type="match status" value="1"/>
</dbReference>
<evidence type="ECO:0000259" key="1">
    <source>
        <dbReference type="Pfam" id="PF04321"/>
    </source>
</evidence>
<dbReference type="AlphaFoldDB" id="A0A0F2LPS9"/>
<reference evidence="3" key="2">
    <citation type="submission" date="2022-05" db="EMBL/GenBank/DDBJ databases">
        <title>Metagenome Sequencing of an Archaeal-Dominated Microbial Community from a Hot Spring at the Los Azufres Geothermal Field, Mexico.</title>
        <authorList>
            <person name="Marin-Paredes R."/>
            <person name="Martinez-Romero E."/>
            <person name="Servin-Garciduenas L.E."/>
        </authorList>
    </citation>
    <scope>NUCLEOTIDE SEQUENCE</scope>
    <source>
        <strain evidence="3">AZ1-454</strain>
    </source>
</reference>
<dbReference type="Gene3D" id="3.90.25.10">
    <property type="entry name" value="UDP-galactose 4-epimerase, domain 1"/>
    <property type="match status" value="1"/>
</dbReference>
<sequence length="258" mass="28943">MIVALTDEGQLAKSIARELKGDKVVVVDTPQKVLAVRPEVVIHTMEVPFFENRAHMWNYNAWYAINIAKASNKVGATNVYFSTFMIFDGKKGYYHENSTPNPLNFYGVSKLAGEVGVAALGNYLVLRVGALYSLNYRGFLFPFFKAALAGRNLRCNKNFYISPISLHTFSKVVSRFIHEQVRGIINVAGARTSLYEMCSLIADLFGVESIGIDSQYRDFSLDTWLLNSFNIKISLKEDLVDAIEHRILNDEGKDIPVA</sequence>
<name>A0A0F2LPS9_9CREN</name>
<feature type="domain" description="RmlD-like substrate binding" evidence="1">
    <location>
        <begin position="35"/>
        <end position="209"/>
    </location>
</feature>
<dbReference type="EMBL" id="JZWS01000005">
    <property type="protein sequence ID" value="KJR79512.1"/>
    <property type="molecule type" value="Genomic_DNA"/>
</dbReference>
<evidence type="ECO:0000313" key="3">
    <source>
        <dbReference type="EMBL" id="MCL7343733.1"/>
    </source>
</evidence>
<dbReference type="SUPFAM" id="SSF51735">
    <property type="entry name" value="NAD(P)-binding Rossmann-fold domains"/>
    <property type="match status" value="1"/>
</dbReference>
<dbReference type="InterPro" id="IPR036291">
    <property type="entry name" value="NAD(P)-bd_dom_sf"/>
</dbReference>
<organism evidence="2">
    <name type="scientific">Candidatus Aramenus sulfurataquae</name>
    <dbReference type="NCBI Taxonomy" id="1326980"/>
    <lineage>
        <taxon>Archaea</taxon>
        <taxon>Thermoproteota</taxon>
        <taxon>Thermoprotei</taxon>
        <taxon>Sulfolobales</taxon>
        <taxon>Sulfolobaceae</taxon>
        <taxon>Candidatus Aramenus</taxon>
    </lineage>
</organism>
<dbReference type="PANTHER" id="PTHR43242:SF1">
    <property type="entry name" value="NAD(P)-BINDING ROSSMANN-FOLD SUPERFAMILY PROTEIN"/>
    <property type="match status" value="1"/>
</dbReference>
<gene>
    <name evidence="3" type="ORF">TQ35_004070</name>
    <name evidence="2" type="ORF">TQ35_01480</name>
</gene>
<dbReference type="PATRIC" id="fig|1326980.8.peg.1766"/>
<dbReference type="Pfam" id="PF04321">
    <property type="entry name" value="RmlD_sub_bind"/>
    <property type="match status" value="1"/>
</dbReference>
<accession>A0A0F2LPS9</accession>
<dbReference type="PANTHER" id="PTHR43242">
    <property type="entry name" value="NAD(P)-BINDING ROSSMANN-FOLD SUPERFAMILY PROTEIN"/>
    <property type="match status" value="1"/>
</dbReference>
<protein>
    <submittedName>
        <fullName evidence="3">Sugar nucleotide-binding protein</fullName>
    </submittedName>
    <submittedName>
        <fullName evidence="2">dTDP-4-dehydrorhamnose reductase</fullName>
    </submittedName>
</protein>
<evidence type="ECO:0000313" key="2">
    <source>
        <dbReference type="EMBL" id="KJR79512.1"/>
    </source>
</evidence>
<proteinExistence type="predicted"/>
<reference evidence="2" key="1">
    <citation type="submission" date="2015-03" db="EMBL/GenBank/DDBJ databases">
        <title>Metagenome Sequencing of an Archaeal-Dominated Microbial Community from a Hot Spring at the Los Azufres Geothermal Field, Mexico.</title>
        <authorList>
            <person name="Servin-Garciduenas L.E."/>
            <person name="Martinez-Romero E."/>
        </authorList>
    </citation>
    <scope>NUCLEOTIDE SEQUENCE [LARGE SCALE GENOMIC DNA]</scope>
    <source>
        <strain evidence="2">AZ1-454</strain>
    </source>
</reference>
<dbReference type="InterPro" id="IPR029903">
    <property type="entry name" value="RmlD-like-bd"/>
</dbReference>